<sequence>MKSSNTTNDPIPFKSKKQELENLHKREDYLKEKVHFNKASDNSHKVLEYPNKRKKTVKKFIIFREHLKSKLGKWGKFAKIIIYCLIFIILFLTIDKFLLSKNQKDLSSEVSTNFISESTSISASKELSYSKIIEKSVKKYTGVTYEVKSKNMHKNGDRVYATGYFNDPSHGKIYFDIVLHNNNPESLVINGTEFVK</sequence>
<dbReference type="EMBL" id="JACRWE010000001">
    <property type="protein sequence ID" value="MBC5995242.1"/>
    <property type="molecule type" value="Genomic_DNA"/>
</dbReference>
<dbReference type="RefSeq" id="WP_153971543.1">
    <property type="nucleotide sequence ID" value="NZ_JACRWE010000001.1"/>
</dbReference>
<keyword evidence="1" id="KW-0812">Transmembrane</keyword>
<evidence type="ECO:0000313" key="2">
    <source>
        <dbReference type="EMBL" id="MBC5995242.1"/>
    </source>
</evidence>
<gene>
    <name evidence="2" type="ORF">H8923_00585</name>
</gene>
<dbReference type="Proteomes" id="UP000609849">
    <property type="component" value="Unassembled WGS sequence"/>
</dbReference>
<keyword evidence="1" id="KW-1133">Transmembrane helix</keyword>
<name>A0ABR7JKF7_9FIRM</name>
<evidence type="ECO:0000313" key="3">
    <source>
        <dbReference type="Proteomes" id="UP000609849"/>
    </source>
</evidence>
<feature type="transmembrane region" description="Helical" evidence="1">
    <location>
        <begin position="80"/>
        <end position="99"/>
    </location>
</feature>
<proteinExistence type="predicted"/>
<keyword evidence="1" id="KW-0472">Membrane</keyword>
<evidence type="ECO:0000256" key="1">
    <source>
        <dbReference type="SAM" id="Phobius"/>
    </source>
</evidence>
<comment type="caution">
    <text evidence="2">The sequence shown here is derived from an EMBL/GenBank/DDBJ whole genome shotgun (WGS) entry which is preliminary data.</text>
</comment>
<reference evidence="2 3" key="1">
    <citation type="submission" date="2020-08" db="EMBL/GenBank/DDBJ databases">
        <authorList>
            <person name="Liu C."/>
            <person name="Sun Q."/>
        </authorList>
    </citation>
    <scope>NUCLEOTIDE SEQUENCE [LARGE SCALE GENOMIC DNA]</scope>
    <source>
        <strain evidence="2 3">NSJ-18</strain>
    </source>
</reference>
<accession>A0ABR7JKF7</accession>
<protein>
    <submittedName>
        <fullName evidence="2">Uncharacterized protein</fullName>
    </submittedName>
</protein>
<keyword evidence="3" id="KW-1185">Reference proteome</keyword>
<organism evidence="2 3">
    <name type="scientific">Romboutsia faecis</name>
    <dbReference type="NCBI Taxonomy" id="2764597"/>
    <lineage>
        <taxon>Bacteria</taxon>
        <taxon>Bacillati</taxon>
        <taxon>Bacillota</taxon>
        <taxon>Clostridia</taxon>
        <taxon>Peptostreptococcales</taxon>
        <taxon>Peptostreptococcaceae</taxon>
        <taxon>Romboutsia</taxon>
    </lineage>
</organism>